<evidence type="ECO:0000259" key="3">
    <source>
        <dbReference type="PROSITE" id="PS51186"/>
    </source>
</evidence>
<sequence length="152" mass="16588">MPVKVQIECRTAHQNDLDTIAQVWHDSAASSDASPGVVPLAEFRARINIELADAWTLTVALVEGQIVGLLALKIADGVLDQLFVLPSAQRKGVGSLLLKQAMDAMPAGFTLRTASMNTGARSFYERMGLTLVSEGHHPRQGYPICWYGWNVR</sequence>
<organism evidence="4 5">
    <name type="scientific">Methylobacterium terrae</name>
    <dbReference type="NCBI Taxonomy" id="2202827"/>
    <lineage>
        <taxon>Bacteria</taxon>
        <taxon>Pseudomonadati</taxon>
        <taxon>Pseudomonadota</taxon>
        <taxon>Alphaproteobacteria</taxon>
        <taxon>Hyphomicrobiales</taxon>
        <taxon>Methylobacteriaceae</taxon>
        <taxon>Methylobacterium</taxon>
    </lineage>
</organism>
<evidence type="ECO:0000313" key="5">
    <source>
        <dbReference type="Proteomes" id="UP000245444"/>
    </source>
</evidence>
<dbReference type="InterPro" id="IPR050832">
    <property type="entry name" value="Bact_Acetyltransf"/>
</dbReference>
<dbReference type="Pfam" id="PF00583">
    <property type="entry name" value="Acetyltransf_1"/>
    <property type="match status" value="1"/>
</dbReference>
<evidence type="ECO:0000313" key="4">
    <source>
        <dbReference type="EMBL" id="AWN47619.1"/>
    </source>
</evidence>
<dbReference type="InterPro" id="IPR000182">
    <property type="entry name" value="GNAT_dom"/>
</dbReference>
<dbReference type="KEGG" id="mtea:DK419_15955"/>
<dbReference type="AlphaFoldDB" id="A0A2U8WNA9"/>
<feature type="domain" description="N-acetyltransferase" evidence="3">
    <location>
        <begin position="7"/>
        <end position="152"/>
    </location>
</feature>
<dbReference type="SUPFAM" id="SSF55729">
    <property type="entry name" value="Acyl-CoA N-acyltransferases (Nat)"/>
    <property type="match status" value="1"/>
</dbReference>
<dbReference type="EMBL" id="CP029553">
    <property type="protein sequence ID" value="AWN47619.1"/>
    <property type="molecule type" value="Genomic_DNA"/>
</dbReference>
<dbReference type="Gene3D" id="3.40.630.30">
    <property type="match status" value="1"/>
</dbReference>
<accession>A0A2U8WNA9</accession>
<name>A0A2U8WNA9_9HYPH</name>
<evidence type="ECO:0000256" key="2">
    <source>
        <dbReference type="ARBA" id="ARBA00023315"/>
    </source>
</evidence>
<reference evidence="4 5" key="1">
    <citation type="submission" date="2018-05" db="EMBL/GenBank/DDBJ databases">
        <title>Complete Genome Sequence of Methylobacterium sp. 17Sr1-28.</title>
        <authorList>
            <person name="Srinivasan S."/>
        </authorList>
    </citation>
    <scope>NUCLEOTIDE SEQUENCE [LARGE SCALE GENOMIC DNA]</scope>
    <source>
        <strain evidence="4 5">17Sr1-28</strain>
    </source>
</reference>
<keyword evidence="1 4" id="KW-0808">Transferase</keyword>
<dbReference type="GO" id="GO:0016747">
    <property type="term" value="F:acyltransferase activity, transferring groups other than amino-acyl groups"/>
    <property type="evidence" value="ECO:0007669"/>
    <property type="project" value="InterPro"/>
</dbReference>
<dbReference type="OrthoDB" id="9797417at2"/>
<dbReference type="Proteomes" id="UP000245444">
    <property type="component" value="Chromosome"/>
</dbReference>
<evidence type="ECO:0000256" key="1">
    <source>
        <dbReference type="ARBA" id="ARBA00022679"/>
    </source>
</evidence>
<dbReference type="PANTHER" id="PTHR43877">
    <property type="entry name" value="AMINOALKYLPHOSPHONATE N-ACETYLTRANSFERASE-RELATED-RELATED"/>
    <property type="match status" value="1"/>
</dbReference>
<gene>
    <name evidence="4" type="ORF">DK419_15955</name>
</gene>
<protein>
    <submittedName>
        <fullName evidence="4">GNAT family N-acetyltransferase</fullName>
    </submittedName>
</protein>
<keyword evidence="5" id="KW-1185">Reference proteome</keyword>
<dbReference type="PROSITE" id="PS51186">
    <property type="entry name" value="GNAT"/>
    <property type="match status" value="1"/>
</dbReference>
<dbReference type="InterPro" id="IPR016181">
    <property type="entry name" value="Acyl_CoA_acyltransferase"/>
</dbReference>
<dbReference type="PANTHER" id="PTHR43877:SF1">
    <property type="entry name" value="ACETYLTRANSFERASE"/>
    <property type="match status" value="1"/>
</dbReference>
<keyword evidence="2" id="KW-0012">Acyltransferase</keyword>
<dbReference type="CDD" id="cd04301">
    <property type="entry name" value="NAT_SF"/>
    <property type="match status" value="1"/>
</dbReference>
<proteinExistence type="predicted"/>